<proteinExistence type="predicted"/>
<gene>
    <name evidence="3" type="primary">LOC120255524</name>
</gene>
<dbReference type="GeneID" id="120255524"/>
<dbReference type="RefSeq" id="XP_039119267.1">
    <property type="nucleotide sequence ID" value="XM_039263333.1"/>
</dbReference>
<accession>A0AB40AW21</accession>
<reference evidence="3" key="1">
    <citation type="submission" date="2025-08" db="UniProtKB">
        <authorList>
            <consortium name="RefSeq"/>
        </authorList>
    </citation>
    <scope>IDENTIFICATION</scope>
</reference>
<feature type="transmembrane region" description="Helical" evidence="1">
    <location>
        <begin position="391"/>
        <end position="415"/>
    </location>
</feature>
<organism evidence="2 3">
    <name type="scientific">Dioscorea cayennensis subsp. rotundata</name>
    <name type="common">White Guinea yam</name>
    <name type="synonym">Dioscorea rotundata</name>
    <dbReference type="NCBI Taxonomy" id="55577"/>
    <lineage>
        <taxon>Eukaryota</taxon>
        <taxon>Viridiplantae</taxon>
        <taxon>Streptophyta</taxon>
        <taxon>Embryophyta</taxon>
        <taxon>Tracheophyta</taxon>
        <taxon>Spermatophyta</taxon>
        <taxon>Magnoliopsida</taxon>
        <taxon>Liliopsida</taxon>
        <taxon>Dioscoreales</taxon>
        <taxon>Dioscoreaceae</taxon>
        <taxon>Dioscorea</taxon>
    </lineage>
</organism>
<protein>
    <submittedName>
        <fullName evidence="3">UPF0481 protein At3g47200-like</fullName>
    </submittedName>
</protein>
<evidence type="ECO:0000313" key="2">
    <source>
        <dbReference type="Proteomes" id="UP001515500"/>
    </source>
</evidence>
<name>A0AB40AW21_DIOCR</name>
<sequence>MPERESKTTTTAKDEWAILMDDSENYVKILRSNTKPLIQRVPKVLYKQETNNRKLFIPEVIALGPYHHNNQDLKDMKHHKYLAAKQLIGTKPIHVFKAGINDVISKVRKCYKEELQMDDDKLVTMMFFDGCFLLRFIDLFVKRKLDELQMRAHLYGFIHKDILLLENQVPYVVLKVLMNMTTKVDIDLFMGIMIGTSSNNTREAEAEPVHLLDLFRTTLLGKAAVTAPILPNADRQLFRSVTELKEVGIEFKKSEKSCLRDVTFNEGYIHSYLSLPLITIDDSFQSRFLNMIAMEICPDSKLEHAIQSYIWFMDCLIDRADDVKELRSANILVNYLGSDEQVANLFNEISTDLDPDLRTYGEVLSGLQRHRNNNVRVSFVRFYNTHFSSPWTAISFFAAAFLLLLTVVQTVFAVFPPKS</sequence>
<dbReference type="Pfam" id="PF03140">
    <property type="entry name" value="DUF247"/>
    <property type="match status" value="1"/>
</dbReference>
<evidence type="ECO:0000256" key="1">
    <source>
        <dbReference type="SAM" id="Phobius"/>
    </source>
</evidence>
<dbReference type="PANTHER" id="PTHR31170">
    <property type="entry name" value="BNAC04G53230D PROTEIN"/>
    <property type="match status" value="1"/>
</dbReference>
<keyword evidence="1" id="KW-0472">Membrane</keyword>
<evidence type="ECO:0000313" key="3">
    <source>
        <dbReference type="RefSeq" id="XP_039119267.1"/>
    </source>
</evidence>
<keyword evidence="1" id="KW-0812">Transmembrane</keyword>
<dbReference type="InterPro" id="IPR004158">
    <property type="entry name" value="DUF247_pln"/>
</dbReference>
<keyword evidence="1" id="KW-1133">Transmembrane helix</keyword>
<dbReference type="Proteomes" id="UP001515500">
    <property type="component" value="Unplaced"/>
</dbReference>
<dbReference type="AlphaFoldDB" id="A0AB40AW21"/>
<dbReference type="PANTHER" id="PTHR31170:SF25">
    <property type="entry name" value="BNAA09G04570D PROTEIN"/>
    <property type="match status" value="1"/>
</dbReference>
<keyword evidence="2" id="KW-1185">Reference proteome</keyword>